<dbReference type="Proteomes" id="UP001240984">
    <property type="component" value="Unassembled WGS sequence"/>
</dbReference>
<dbReference type="RefSeq" id="WP_306828197.1">
    <property type="nucleotide sequence ID" value="NZ_JAUSRA010000001.1"/>
</dbReference>
<dbReference type="Gene3D" id="2.130.10.10">
    <property type="entry name" value="YVTN repeat-like/Quinoprotein amine dehydrogenase"/>
    <property type="match status" value="1"/>
</dbReference>
<keyword evidence="2" id="KW-1185">Reference proteome</keyword>
<dbReference type="Pfam" id="PF09684">
    <property type="entry name" value="Tail_P2_I"/>
    <property type="match status" value="1"/>
</dbReference>
<dbReference type="InterPro" id="IPR011748">
    <property type="entry name" value="Unchr_phage_tail-like"/>
</dbReference>
<dbReference type="InterPro" id="IPR006521">
    <property type="entry name" value="Tail_protein_I"/>
</dbReference>
<reference evidence="1 2" key="1">
    <citation type="submission" date="2023-07" db="EMBL/GenBank/DDBJ databases">
        <title>Sequencing the genomes of 1000 actinobacteria strains.</title>
        <authorList>
            <person name="Klenk H.-P."/>
        </authorList>
    </citation>
    <scope>NUCLEOTIDE SEQUENCE [LARGE SCALE GENOMIC DNA]</scope>
    <source>
        <strain evidence="1 2">DSM 44710</strain>
    </source>
</reference>
<dbReference type="EMBL" id="JAUSRA010000001">
    <property type="protein sequence ID" value="MDP9793185.1"/>
    <property type="molecule type" value="Genomic_DNA"/>
</dbReference>
<proteinExistence type="predicted"/>
<accession>A0ABT9MP39</accession>
<comment type="caution">
    <text evidence="1">The sequence shown here is derived from an EMBL/GenBank/DDBJ whole genome shotgun (WGS) entry which is preliminary data.</text>
</comment>
<dbReference type="NCBIfam" id="TIGR02242">
    <property type="entry name" value="tail_TIGR02242"/>
    <property type="match status" value="1"/>
</dbReference>
<dbReference type="SUPFAM" id="SSF63829">
    <property type="entry name" value="Calcium-dependent phosphotriesterase"/>
    <property type="match status" value="1"/>
</dbReference>
<evidence type="ECO:0000313" key="1">
    <source>
        <dbReference type="EMBL" id="MDP9793185.1"/>
    </source>
</evidence>
<name>A0ABT9MP39_9ACTN</name>
<sequence>MSCGPGEPTFRLLDGYVGWDVAATSGLTGLRDPAGLRLARLGGDPDAPTRRELLPWFPDPRLAPAPEGGWFLATPGGVLRRGPDGAWRPVWTPGCDPEPPVRATLLASHGHWLAAADRDRVRVWWREGEQLTAVIRVRGGVRALAVDHRGGTVLATGHGTELWRFGPDGRPRGRFRTGLSGTIEGLRFGTRGRLHVLTDEHGTLRLWTLTRGRPRPATVGALGPGTALTDAWAGGFCLGEAGCHDWHGCPTGGPPPAAPSVHRHGELRTTGIDSGIPRCRWHRVTVDADVPDGCAVHLAVAVTEETDSDGVVVEPDDGDWQLAPAGATDFLIDAPPGRYLLLRLALTGDGTATPVVRRVRLDLPRHTSADLLPAAYLADPAAEDFTERFLSLFDVELAGIDRVLDRYPALLDPAGVPDEALPWLGGLLGFAFEAGWSPAVRRELLAAAPGLFRRRGTPGALRDVIRVVTGADPVITDLAAERAWLPLSDGGVRLGAGRLFGRSAARFRLGTSPLGGAPLRSHGDPATDPLTEAAYRFRVSLPAGAAPVETAAVERLIAAHAPAHTAGTVHRGGLGWVVGVRSTVGVDTAFVPLPETTVGTPLDRGTVLAPSRRGVRRGIAVGGTAGAATW</sequence>
<gene>
    <name evidence="1" type="ORF">J2S43_001697</name>
</gene>
<evidence type="ECO:0000313" key="2">
    <source>
        <dbReference type="Proteomes" id="UP001240984"/>
    </source>
</evidence>
<organism evidence="1 2">
    <name type="scientific">Catenuloplanes nepalensis</name>
    <dbReference type="NCBI Taxonomy" id="587533"/>
    <lineage>
        <taxon>Bacteria</taxon>
        <taxon>Bacillati</taxon>
        <taxon>Actinomycetota</taxon>
        <taxon>Actinomycetes</taxon>
        <taxon>Micromonosporales</taxon>
        <taxon>Micromonosporaceae</taxon>
        <taxon>Catenuloplanes</taxon>
    </lineage>
</organism>
<protein>
    <submittedName>
        <fullName evidence="1">Phage tail-like protein</fullName>
    </submittedName>
</protein>
<dbReference type="InterPro" id="IPR015943">
    <property type="entry name" value="WD40/YVTN_repeat-like_dom_sf"/>
</dbReference>